<sequence length="62" mass="7571">MFSHDFMVLMQKKLSFEKKRPRREEPRFSRRTWDSLGGTLGCRRWWSCGDSLGRRRWLTGHL</sequence>
<name>A0ACB7HIX3_MANES</name>
<dbReference type="EMBL" id="CM004392">
    <property type="protein sequence ID" value="KAG8651743.1"/>
    <property type="molecule type" value="Genomic_DNA"/>
</dbReference>
<proteinExistence type="predicted"/>
<keyword evidence="2" id="KW-1185">Reference proteome</keyword>
<dbReference type="Proteomes" id="UP000091857">
    <property type="component" value="Chromosome 6"/>
</dbReference>
<gene>
    <name evidence="1" type="ORF">MANES_06G017766v8</name>
</gene>
<evidence type="ECO:0000313" key="1">
    <source>
        <dbReference type="EMBL" id="KAG8651743.1"/>
    </source>
</evidence>
<organism evidence="1 2">
    <name type="scientific">Manihot esculenta</name>
    <name type="common">Cassava</name>
    <name type="synonym">Jatropha manihot</name>
    <dbReference type="NCBI Taxonomy" id="3983"/>
    <lineage>
        <taxon>Eukaryota</taxon>
        <taxon>Viridiplantae</taxon>
        <taxon>Streptophyta</taxon>
        <taxon>Embryophyta</taxon>
        <taxon>Tracheophyta</taxon>
        <taxon>Spermatophyta</taxon>
        <taxon>Magnoliopsida</taxon>
        <taxon>eudicotyledons</taxon>
        <taxon>Gunneridae</taxon>
        <taxon>Pentapetalae</taxon>
        <taxon>rosids</taxon>
        <taxon>fabids</taxon>
        <taxon>Malpighiales</taxon>
        <taxon>Euphorbiaceae</taxon>
        <taxon>Crotonoideae</taxon>
        <taxon>Manihoteae</taxon>
        <taxon>Manihot</taxon>
    </lineage>
</organism>
<comment type="caution">
    <text evidence="1">The sequence shown here is derived from an EMBL/GenBank/DDBJ whole genome shotgun (WGS) entry which is preliminary data.</text>
</comment>
<reference evidence="2" key="1">
    <citation type="journal article" date="2016" name="Nat. Biotechnol.">
        <title>Sequencing wild and cultivated cassava and related species reveals extensive interspecific hybridization and genetic diversity.</title>
        <authorList>
            <person name="Bredeson J.V."/>
            <person name="Lyons J.B."/>
            <person name="Prochnik S.E."/>
            <person name="Wu G.A."/>
            <person name="Ha C.M."/>
            <person name="Edsinger-Gonzales E."/>
            <person name="Grimwood J."/>
            <person name="Schmutz J."/>
            <person name="Rabbi I.Y."/>
            <person name="Egesi C."/>
            <person name="Nauluvula P."/>
            <person name="Lebot V."/>
            <person name="Ndunguru J."/>
            <person name="Mkamilo G."/>
            <person name="Bart R.S."/>
            <person name="Setter T.L."/>
            <person name="Gleadow R.M."/>
            <person name="Kulakow P."/>
            <person name="Ferguson M.E."/>
            <person name="Rounsley S."/>
            <person name="Rokhsar D.S."/>
        </authorList>
    </citation>
    <scope>NUCLEOTIDE SEQUENCE [LARGE SCALE GENOMIC DNA]</scope>
    <source>
        <strain evidence="2">cv. AM560-2</strain>
    </source>
</reference>
<evidence type="ECO:0000313" key="2">
    <source>
        <dbReference type="Proteomes" id="UP000091857"/>
    </source>
</evidence>
<accession>A0ACB7HIX3</accession>
<protein>
    <submittedName>
        <fullName evidence="1">Uncharacterized protein</fullName>
    </submittedName>
</protein>